<dbReference type="CDD" id="cd00002">
    <property type="entry name" value="YbaK_deacylase"/>
    <property type="match status" value="1"/>
</dbReference>
<evidence type="ECO:0000256" key="1">
    <source>
        <dbReference type="ARBA" id="ARBA00009798"/>
    </source>
</evidence>
<dbReference type="RefSeq" id="WP_096452105.1">
    <property type="nucleotide sequence ID" value="NZ_JBHSOG010000113.1"/>
</dbReference>
<keyword evidence="2 4" id="KW-0648">Protein biosynthesis</keyword>
<evidence type="ECO:0000256" key="3">
    <source>
        <dbReference type="ARBA" id="ARBA00023239"/>
    </source>
</evidence>
<dbReference type="PANTHER" id="PTHR30411">
    <property type="entry name" value="CYTOPLASMIC PROTEIN"/>
    <property type="match status" value="1"/>
</dbReference>
<dbReference type="Pfam" id="PF04073">
    <property type="entry name" value="tRNA_edit"/>
    <property type="match status" value="1"/>
</dbReference>
<organism evidence="6 7">
    <name type="scientific">Thauera sinica</name>
    <dbReference type="NCBI Taxonomy" id="2665146"/>
    <lineage>
        <taxon>Bacteria</taxon>
        <taxon>Pseudomonadati</taxon>
        <taxon>Pseudomonadota</taxon>
        <taxon>Betaproteobacteria</taxon>
        <taxon>Rhodocyclales</taxon>
        <taxon>Zoogloeaceae</taxon>
        <taxon>Thauera</taxon>
    </lineage>
</organism>
<sequence>MSRTELHAPETPATRFLRQHGIAYSNHPYVYEEHGGTAVSARELNVSEHAVIKTLIMEDESAAPLIVLMHGDRKVSTKELARQTGRKRIEPCRPEVANRHTGFLVGGTSPFGTRKKMPVFLERTILEIPLIYINGGRRGYLVGIHPHDILRVLQPTLVDAAL</sequence>
<dbReference type="Proteomes" id="UP001595974">
    <property type="component" value="Unassembled WGS sequence"/>
</dbReference>
<dbReference type="InterPro" id="IPR036754">
    <property type="entry name" value="YbaK/aa-tRNA-synt-asso_dom_sf"/>
</dbReference>
<keyword evidence="3 4" id="KW-0456">Lyase</keyword>
<dbReference type="EC" id="4.2.-.-" evidence="4"/>
<reference evidence="7" key="1">
    <citation type="journal article" date="2019" name="Int. J. Syst. Evol. Microbiol.">
        <title>The Global Catalogue of Microorganisms (GCM) 10K type strain sequencing project: providing services to taxonomists for standard genome sequencing and annotation.</title>
        <authorList>
            <consortium name="The Broad Institute Genomics Platform"/>
            <consortium name="The Broad Institute Genome Sequencing Center for Infectious Disease"/>
            <person name="Wu L."/>
            <person name="Ma J."/>
        </authorList>
    </citation>
    <scope>NUCLEOTIDE SEQUENCE [LARGE SCALE GENOMIC DNA]</scope>
    <source>
        <strain evidence="7">SHR3</strain>
    </source>
</reference>
<feature type="domain" description="YbaK/aminoacyl-tRNA synthetase-associated" evidence="5">
    <location>
        <begin position="39"/>
        <end position="151"/>
    </location>
</feature>
<evidence type="ECO:0000313" key="6">
    <source>
        <dbReference type="EMBL" id="MFC5772275.1"/>
    </source>
</evidence>
<keyword evidence="7" id="KW-1185">Reference proteome</keyword>
<evidence type="ECO:0000313" key="7">
    <source>
        <dbReference type="Proteomes" id="UP001595974"/>
    </source>
</evidence>
<dbReference type="SUPFAM" id="SSF55826">
    <property type="entry name" value="YbaK/ProRS associated domain"/>
    <property type="match status" value="1"/>
</dbReference>
<comment type="similarity">
    <text evidence="1 4">Belongs to the prolyl-tRNA editing family. YbaK/EbsC subfamily.</text>
</comment>
<dbReference type="NCBIfam" id="TIGR00011">
    <property type="entry name" value="YbaK_EbsC"/>
    <property type="match status" value="1"/>
</dbReference>
<dbReference type="EMBL" id="JBHSOG010000113">
    <property type="protein sequence ID" value="MFC5772275.1"/>
    <property type="molecule type" value="Genomic_DNA"/>
</dbReference>
<protein>
    <recommendedName>
        <fullName evidence="4">Cys-tRNA(Pro)/Cys-tRNA(Cys) deacylase</fullName>
        <ecNumber evidence="4">4.2.-.-</ecNumber>
    </recommendedName>
</protein>
<accession>A0ABW1AYH6</accession>
<evidence type="ECO:0000256" key="4">
    <source>
        <dbReference type="PIRNR" id="PIRNR006181"/>
    </source>
</evidence>
<dbReference type="Gene3D" id="3.90.960.10">
    <property type="entry name" value="YbaK/aminoacyl-tRNA synthetase-associated domain"/>
    <property type="match status" value="1"/>
</dbReference>
<gene>
    <name evidence="6" type="primary">ybaK</name>
    <name evidence="6" type="ORF">ACFPTN_23075</name>
</gene>
<evidence type="ECO:0000259" key="5">
    <source>
        <dbReference type="Pfam" id="PF04073"/>
    </source>
</evidence>
<evidence type="ECO:0000256" key="2">
    <source>
        <dbReference type="ARBA" id="ARBA00022917"/>
    </source>
</evidence>
<dbReference type="PIRSF" id="PIRSF006181">
    <property type="entry name" value="EbsC_YbaK"/>
    <property type="match status" value="1"/>
</dbReference>
<dbReference type="InterPro" id="IPR004369">
    <property type="entry name" value="Prolyl-tRNA_editing_YbaK/EbsC"/>
</dbReference>
<comment type="caution">
    <text evidence="6">The sequence shown here is derived from an EMBL/GenBank/DDBJ whole genome shotgun (WGS) entry which is preliminary data.</text>
</comment>
<proteinExistence type="inferred from homology"/>
<dbReference type="PANTHER" id="PTHR30411:SF0">
    <property type="entry name" value="CYS-TRNA(PRO)_CYS-TRNA(CYS) DEACYLASE YBAK"/>
    <property type="match status" value="1"/>
</dbReference>
<name>A0ABW1AYH6_9RHOO</name>
<dbReference type="InterPro" id="IPR007214">
    <property type="entry name" value="YbaK/aa-tRNA-synth-assoc-dom"/>
</dbReference>